<keyword evidence="1" id="KW-0472">Membrane</keyword>
<organism evidence="2">
    <name type="scientific">uncultured Caudovirales phage</name>
    <dbReference type="NCBI Taxonomy" id="2100421"/>
    <lineage>
        <taxon>Viruses</taxon>
        <taxon>Duplodnaviria</taxon>
        <taxon>Heunggongvirae</taxon>
        <taxon>Uroviricota</taxon>
        <taxon>Caudoviricetes</taxon>
        <taxon>Peduoviridae</taxon>
        <taxon>Maltschvirus</taxon>
        <taxon>Maltschvirus maltsch</taxon>
    </lineage>
</organism>
<dbReference type="EMBL" id="LR797113">
    <property type="protein sequence ID" value="CAB4187747.1"/>
    <property type="molecule type" value="Genomic_DNA"/>
</dbReference>
<protein>
    <submittedName>
        <fullName evidence="2">Uncharacterized protein</fullName>
    </submittedName>
</protein>
<gene>
    <name evidence="2" type="ORF">UFOVP1167_6</name>
</gene>
<accession>A0A6J5QYV9</accession>
<proteinExistence type="predicted"/>
<feature type="transmembrane region" description="Helical" evidence="1">
    <location>
        <begin position="33"/>
        <end position="55"/>
    </location>
</feature>
<evidence type="ECO:0000313" key="2">
    <source>
        <dbReference type="EMBL" id="CAB4187747.1"/>
    </source>
</evidence>
<name>A0A6J5QYV9_9CAUD</name>
<keyword evidence="1" id="KW-0812">Transmembrane</keyword>
<reference evidence="2" key="1">
    <citation type="submission" date="2020-05" db="EMBL/GenBank/DDBJ databases">
        <authorList>
            <person name="Chiriac C."/>
            <person name="Salcher M."/>
            <person name="Ghai R."/>
            <person name="Kavagutti S V."/>
        </authorList>
    </citation>
    <scope>NUCLEOTIDE SEQUENCE</scope>
</reference>
<evidence type="ECO:0000256" key="1">
    <source>
        <dbReference type="SAM" id="Phobius"/>
    </source>
</evidence>
<feature type="transmembrane region" description="Helical" evidence="1">
    <location>
        <begin position="6"/>
        <end position="28"/>
    </location>
</feature>
<sequence length="109" mass="11082">MDPLQGVIGIKLTHLLAGVAGGIVRALLAGGSWLAAISSVVVGSLTAGYLTAPIYAGAKTWLPIIGHDVSSEHAISFLVGLTAMLICEGVLRAARGWSKNPKVPNAGKP</sequence>
<keyword evidence="1" id="KW-1133">Transmembrane helix</keyword>